<feature type="transmembrane region" description="Helical" evidence="1">
    <location>
        <begin position="34"/>
        <end position="53"/>
    </location>
</feature>
<accession>A0A0V1B8W7</accession>
<sequence>MLRIHELVRLLLTLARLRSSVKDLQKQKKPVNQAICIAAPSALAVLLAAPIALFRAALYFSNIMPLLVLLSAVSPAPVVSQLSLKCTESQGLYITAFGLNTARDSTPNNMCLHILSVKSMMIDPRKDQLQHPVDGTGFCIDPIVVVIEKTHLYTDRELVLCLCMYVGGILLDNGRCRKDRPGSPRSLLDKHGVLNAR</sequence>
<evidence type="ECO:0000313" key="2">
    <source>
        <dbReference type="EMBL" id="KRY33409.1"/>
    </source>
</evidence>
<dbReference type="OrthoDB" id="10523339at2759"/>
<reference evidence="2 3" key="1">
    <citation type="submission" date="2015-01" db="EMBL/GenBank/DDBJ databases">
        <title>Evolution of Trichinella species and genotypes.</title>
        <authorList>
            <person name="Korhonen P.K."/>
            <person name="Edoardo P."/>
            <person name="Giuseppe L.R."/>
            <person name="Gasser R.B."/>
        </authorList>
    </citation>
    <scope>NUCLEOTIDE SEQUENCE [LARGE SCALE GENOMIC DNA]</scope>
    <source>
        <strain evidence="2">ISS3</strain>
    </source>
</reference>
<organism evidence="2 3">
    <name type="scientific">Trichinella spiralis</name>
    <name type="common">Trichina worm</name>
    <dbReference type="NCBI Taxonomy" id="6334"/>
    <lineage>
        <taxon>Eukaryota</taxon>
        <taxon>Metazoa</taxon>
        <taxon>Ecdysozoa</taxon>
        <taxon>Nematoda</taxon>
        <taxon>Enoplea</taxon>
        <taxon>Dorylaimia</taxon>
        <taxon>Trichinellida</taxon>
        <taxon>Trichinellidae</taxon>
        <taxon>Trichinella</taxon>
    </lineage>
</organism>
<keyword evidence="1" id="KW-1133">Transmembrane helix</keyword>
<dbReference type="Proteomes" id="UP000054776">
    <property type="component" value="Unassembled WGS sequence"/>
</dbReference>
<keyword evidence="1" id="KW-0472">Membrane</keyword>
<dbReference type="AlphaFoldDB" id="A0A0V1B8W7"/>
<dbReference type="EMBL" id="JYDH01000082">
    <property type="protein sequence ID" value="KRY33409.1"/>
    <property type="molecule type" value="Genomic_DNA"/>
</dbReference>
<comment type="caution">
    <text evidence="2">The sequence shown here is derived from an EMBL/GenBank/DDBJ whole genome shotgun (WGS) entry which is preliminary data.</text>
</comment>
<dbReference type="InParanoid" id="A0A0V1B8W7"/>
<gene>
    <name evidence="2" type="ORF">T01_2510</name>
</gene>
<proteinExistence type="predicted"/>
<protein>
    <submittedName>
        <fullName evidence="2">Uncharacterized protein</fullName>
    </submittedName>
</protein>
<keyword evidence="3" id="KW-1185">Reference proteome</keyword>
<name>A0A0V1B8W7_TRISP</name>
<evidence type="ECO:0000313" key="3">
    <source>
        <dbReference type="Proteomes" id="UP000054776"/>
    </source>
</evidence>
<keyword evidence="1" id="KW-0812">Transmembrane</keyword>
<evidence type="ECO:0000256" key="1">
    <source>
        <dbReference type="SAM" id="Phobius"/>
    </source>
</evidence>